<evidence type="ECO:0000256" key="16">
    <source>
        <dbReference type="ARBA" id="ARBA00034104"/>
    </source>
</evidence>
<keyword evidence="8 18" id="KW-0812">Transmembrane</keyword>
<evidence type="ECO:0000256" key="8">
    <source>
        <dbReference type="ARBA" id="ARBA00022692"/>
    </source>
</evidence>
<evidence type="ECO:0000313" key="22">
    <source>
        <dbReference type="Proteomes" id="UP001054837"/>
    </source>
</evidence>
<evidence type="ECO:0000259" key="20">
    <source>
        <dbReference type="Pfam" id="PF21883"/>
    </source>
</evidence>
<dbReference type="Pfam" id="PF21883">
    <property type="entry name" value="WLS_GOLD"/>
    <property type="match status" value="1"/>
</dbReference>
<evidence type="ECO:0000256" key="10">
    <source>
        <dbReference type="ARBA" id="ARBA00023034"/>
    </source>
</evidence>
<dbReference type="InterPro" id="IPR047843">
    <property type="entry name" value="WLS-like_TM"/>
</dbReference>
<comment type="function">
    <text evidence="14">A segment polarity gene required for wingless (wg)-dependent patterning processes, acting in both wg-sending cells and wg-target cells. In non-neuronal cells wls directs wg secretion. The wls traffic loop encompasses the Golgi, the cell surface, an endocytic compartment and a retrograde route leading back to the Golgi, and involves clathrin-mediated endocytosis and the retromer complex (a conserved protein complex consisting of Vps35 and Vps26). In neuronal cells (the larval motorneuron NMJ), the wg signal moves across the synapse via the release of wls-containing exosome-like vesicles. Postsynaptic wls is required for the trafficking of fz2 through the fz2-interacting protein Grip.</text>
</comment>
<dbReference type="GO" id="GO:0010008">
    <property type="term" value="C:endosome membrane"/>
    <property type="evidence" value="ECO:0007669"/>
    <property type="project" value="UniProtKB-SubCell"/>
</dbReference>
<dbReference type="GO" id="GO:0045211">
    <property type="term" value="C:postsynaptic membrane"/>
    <property type="evidence" value="ECO:0007669"/>
    <property type="project" value="UniProtKB-SubCell"/>
</dbReference>
<feature type="transmembrane region" description="Helical" evidence="18">
    <location>
        <begin position="484"/>
        <end position="506"/>
    </location>
</feature>
<reference evidence="21 22" key="1">
    <citation type="submission" date="2021-06" db="EMBL/GenBank/DDBJ databases">
        <title>Caerostris darwini draft genome.</title>
        <authorList>
            <person name="Kono N."/>
            <person name="Arakawa K."/>
        </authorList>
    </citation>
    <scope>NUCLEOTIDE SEQUENCE [LARGE SCALE GENOMIC DNA]</scope>
</reference>
<gene>
    <name evidence="21" type="ORF">CDAR_450251</name>
</gene>
<feature type="domain" description="Wntless-like transmembrane" evidence="19">
    <location>
        <begin position="244"/>
        <end position="508"/>
    </location>
</feature>
<evidence type="ECO:0000259" key="19">
    <source>
        <dbReference type="Pfam" id="PF06664"/>
    </source>
</evidence>
<feature type="transmembrane region" description="Helical" evidence="18">
    <location>
        <begin position="7"/>
        <end position="27"/>
    </location>
</feature>
<dbReference type="InterPro" id="IPR009551">
    <property type="entry name" value="Wntless"/>
</dbReference>
<dbReference type="GO" id="GO:0006886">
    <property type="term" value="P:intracellular protein transport"/>
    <property type="evidence" value="ECO:0007669"/>
    <property type="project" value="TreeGrafter"/>
</dbReference>
<evidence type="ECO:0000256" key="3">
    <source>
        <dbReference type="ARBA" id="ARBA00004653"/>
    </source>
</evidence>
<dbReference type="GO" id="GO:0042734">
    <property type="term" value="C:presynaptic membrane"/>
    <property type="evidence" value="ECO:0007669"/>
    <property type="project" value="UniProtKB-SubCell"/>
</dbReference>
<evidence type="ECO:0000313" key="21">
    <source>
        <dbReference type="EMBL" id="GIY77470.1"/>
    </source>
</evidence>
<comment type="subcellular location">
    <subcellularLocation>
        <location evidence="2">Endoplasmic reticulum membrane</location>
        <topology evidence="2">Multi-pass membrane protein</topology>
    </subcellularLocation>
    <subcellularLocation>
        <location evidence="1">Endosome membrane</location>
        <topology evidence="1">Multi-pass membrane protein</topology>
    </subcellularLocation>
    <subcellularLocation>
        <location evidence="3">Golgi apparatus membrane</location>
        <topology evidence="3">Multi-pass membrane protein</topology>
    </subcellularLocation>
    <subcellularLocation>
        <location evidence="16">Postsynaptic cell membrane</location>
        <topology evidence="16">Multi-pass membrane protein</topology>
    </subcellularLocation>
    <subcellularLocation>
        <location evidence="17">Presynaptic cell membrane</location>
        <topology evidence="17">Multi-pass membrane protein</topology>
    </subcellularLocation>
</comment>
<keyword evidence="11 18" id="KW-0472">Membrane</keyword>
<dbReference type="PANTHER" id="PTHR13449:SF2">
    <property type="entry name" value="PROTEIN WNTLESS HOMOLOG"/>
    <property type="match status" value="1"/>
</dbReference>
<dbReference type="GO" id="GO:0061355">
    <property type="term" value="P:Wnt protein secretion"/>
    <property type="evidence" value="ECO:0007669"/>
    <property type="project" value="TreeGrafter"/>
</dbReference>
<evidence type="ECO:0000256" key="14">
    <source>
        <dbReference type="ARBA" id="ARBA00025339"/>
    </source>
</evidence>
<keyword evidence="13" id="KW-0966">Cell projection</keyword>
<keyword evidence="22" id="KW-1185">Reference proteome</keyword>
<evidence type="ECO:0000256" key="9">
    <source>
        <dbReference type="ARBA" id="ARBA00022989"/>
    </source>
</evidence>
<feature type="transmembrane region" description="Helical" evidence="18">
    <location>
        <begin position="386"/>
        <end position="408"/>
    </location>
</feature>
<accession>A0AAV4W3V4</accession>
<feature type="transmembrane region" description="Helical" evidence="18">
    <location>
        <begin position="439"/>
        <end position="464"/>
    </location>
</feature>
<dbReference type="Proteomes" id="UP001054837">
    <property type="component" value="Unassembled WGS sequence"/>
</dbReference>
<evidence type="ECO:0000256" key="15">
    <source>
        <dbReference type="ARBA" id="ARBA00025880"/>
    </source>
</evidence>
<dbReference type="InterPro" id="IPR053936">
    <property type="entry name" value="WLS_GOLD"/>
</dbReference>
<comment type="similarity">
    <text evidence="4">Belongs to the wntless family.</text>
</comment>
<keyword evidence="6" id="KW-0217">Developmental protein</keyword>
<feature type="transmembrane region" description="Helical" evidence="18">
    <location>
        <begin position="313"/>
        <end position="332"/>
    </location>
</feature>
<evidence type="ECO:0000256" key="18">
    <source>
        <dbReference type="SAM" id="Phobius"/>
    </source>
</evidence>
<keyword evidence="7" id="KW-0879">Wnt signaling pathway</keyword>
<dbReference type="GO" id="GO:0000139">
    <property type="term" value="C:Golgi membrane"/>
    <property type="evidence" value="ECO:0007669"/>
    <property type="project" value="UniProtKB-SubCell"/>
</dbReference>
<evidence type="ECO:0000256" key="17">
    <source>
        <dbReference type="ARBA" id="ARBA00034107"/>
    </source>
</evidence>
<proteinExistence type="inferred from homology"/>
<keyword evidence="10" id="KW-0333">Golgi apparatus</keyword>
<evidence type="ECO:0000256" key="4">
    <source>
        <dbReference type="ARBA" id="ARBA00008148"/>
    </source>
</evidence>
<dbReference type="Pfam" id="PF06664">
    <property type="entry name" value="WLS-like_TM"/>
    <property type="match status" value="1"/>
</dbReference>
<feature type="transmembrane region" description="Helical" evidence="18">
    <location>
        <begin position="248"/>
        <end position="268"/>
    </location>
</feature>
<dbReference type="GO" id="GO:0016055">
    <property type="term" value="P:Wnt signaling pathway"/>
    <property type="evidence" value="ECO:0007669"/>
    <property type="project" value="UniProtKB-KW"/>
</dbReference>
<dbReference type="AlphaFoldDB" id="A0AAV4W3V4"/>
<evidence type="ECO:0000256" key="11">
    <source>
        <dbReference type="ARBA" id="ARBA00023136"/>
    </source>
</evidence>
<dbReference type="GO" id="GO:0005789">
    <property type="term" value="C:endoplasmic reticulum membrane"/>
    <property type="evidence" value="ECO:0007669"/>
    <property type="project" value="UniProtKB-SubCell"/>
</dbReference>
<keyword evidence="12" id="KW-0770">Synapse</keyword>
<evidence type="ECO:0000256" key="2">
    <source>
        <dbReference type="ARBA" id="ARBA00004477"/>
    </source>
</evidence>
<dbReference type="GO" id="GO:0017147">
    <property type="term" value="F:Wnt-protein binding"/>
    <property type="evidence" value="ECO:0007669"/>
    <property type="project" value="InterPro"/>
</dbReference>
<evidence type="ECO:0000256" key="12">
    <source>
        <dbReference type="ARBA" id="ARBA00023257"/>
    </source>
</evidence>
<keyword evidence="9 18" id="KW-1133">Transmembrane helix</keyword>
<feature type="transmembrane region" description="Helical" evidence="18">
    <location>
        <begin position="275"/>
        <end position="293"/>
    </location>
</feature>
<feature type="transmembrane region" description="Helical" evidence="18">
    <location>
        <begin position="344"/>
        <end position="366"/>
    </location>
</feature>
<evidence type="ECO:0000256" key="6">
    <source>
        <dbReference type="ARBA" id="ARBA00022473"/>
    </source>
</evidence>
<keyword evidence="12" id="KW-0628">Postsynaptic cell membrane</keyword>
<evidence type="ECO:0000256" key="1">
    <source>
        <dbReference type="ARBA" id="ARBA00004337"/>
    </source>
</evidence>
<evidence type="ECO:0000256" key="13">
    <source>
        <dbReference type="ARBA" id="ARBA00023273"/>
    </source>
</evidence>
<evidence type="ECO:0000256" key="5">
    <source>
        <dbReference type="ARBA" id="ARBA00015887"/>
    </source>
</evidence>
<dbReference type="EMBL" id="BPLQ01014128">
    <property type="protein sequence ID" value="GIY77470.1"/>
    <property type="molecule type" value="Genomic_DNA"/>
</dbReference>
<name>A0AAV4W3V4_9ARAC</name>
<protein>
    <recommendedName>
        <fullName evidence="5">Protein wntless</fullName>
    </recommendedName>
</protein>
<dbReference type="PANTHER" id="PTHR13449">
    <property type="entry name" value="INTEGRAL MEMBRANE PROTEIN GPR177"/>
    <property type="match status" value="1"/>
</dbReference>
<comment type="caution">
    <text evidence="21">The sequence shown here is derived from an EMBL/GenBank/DDBJ whole genome shotgun (WGS) entry which is preliminary data.</text>
</comment>
<evidence type="ECO:0000256" key="7">
    <source>
        <dbReference type="ARBA" id="ARBA00022687"/>
    </source>
</evidence>
<organism evidence="21 22">
    <name type="scientific">Caerostris darwini</name>
    <dbReference type="NCBI Taxonomy" id="1538125"/>
    <lineage>
        <taxon>Eukaryota</taxon>
        <taxon>Metazoa</taxon>
        <taxon>Ecdysozoa</taxon>
        <taxon>Arthropoda</taxon>
        <taxon>Chelicerata</taxon>
        <taxon>Arachnida</taxon>
        <taxon>Araneae</taxon>
        <taxon>Araneomorphae</taxon>
        <taxon>Entelegynae</taxon>
        <taxon>Araneoidea</taxon>
        <taxon>Araneidae</taxon>
        <taxon>Caerostris</taxon>
    </lineage>
</organism>
<feature type="domain" description="Wntless GOLD" evidence="20">
    <location>
        <begin position="87"/>
        <end position="240"/>
    </location>
</feature>
<sequence length="529" mass="61547">MLFEIRAVMVVFSAFIGSIIVITVGWYNISLLDNDSRGMDVSLEALTCVVKKNFRVFFDDVWLSPNGKNSKNGIDIGCVTPDTNREIVMQNGSDLTMDEIVYAFELPPAINGTSEGFADWTDVAEGHLLLDIVFKKDIPKEVIPQLTFEVKLGFKDSDNPHANWTLHTQSMETRKLYCNTSASSLYENYKYGCNFLPFFKLLDIKHRHYLINLYFPIEIFPLHINSDINFIRTIKMVFIQYPTSYNKYIFFMRMILYPLSVGLSIWFIRRIGYKPIFLIERHLILLSINLVLMNLPLEYLEDFMVFPQTAFLYSLRQGMFVLELLIMWNVFCDQFFERDLGYCLFLNPWLILPLLISIPFILLEIFKSTSILHHPFFSIWNTFVGFYEFPLFNTVASFVVAVYCLSLIGRLFAIFHETVCTDKVYWQARGHRLCMGGATILRCVLFTVGTNIVVTLLTFLISQVNKLFVMKHSWNTPADFCSSTGIYCFTYLMWNLTISGLIIMYAPPKDVEMVEEKKEKLYIEDLEKY</sequence>
<comment type="subunit">
    <text evidence="15">Interacts with wg; in the Golgi. Interacts with Vps35, a component of the retromer complex; wls stability is regulated by Vps35.</text>
</comment>